<accession>A0A382EQC9</accession>
<gene>
    <name evidence="2" type="ORF">METZ01_LOCUS205065</name>
</gene>
<feature type="transmembrane region" description="Helical" evidence="1">
    <location>
        <begin position="41"/>
        <end position="61"/>
    </location>
</feature>
<dbReference type="AlphaFoldDB" id="A0A382EQC9"/>
<name>A0A382EQC9_9ZZZZ</name>
<dbReference type="Gene3D" id="1.10.760.10">
    <property type="entry name" value="Cytochrome c-like domain"/>
    <property type="match status" value="1"/>
</dbReference>
<feature type="non-terminal residue" evidence="2">
    <location>
        <position position="231"/>
    </location>
</feature>
<dbReference type="EMBL" id="UINC01045444">
    <property type="protein sequence ID" value="SVB52211.1"/>
    <property type="molecule type" value="Genomic_DNA"/>
</dbReference>
<proteinExistence type="predicted"/>
<keyword evidence="1" id="KW-0472">Membrane</keyword>
<evidence type="ECO:0000313" key="2">
    <source>
        <dbReference type="EMBL" id="SVB52211.1"/>
    </source>
</evidence>
<evidence type="ECO:0000256" key="1">
    <source>
        <dbReference type="SAM" id="Phobius"/>
    </source>
</evidence>
<reference evidence="2" key="1">
    <citation type="submission" date="2018-05" db="EMBL/GenBank/DDBJ databases">
        <authorList>
            <person name="Lanie J.A."/>
            <person name="Ng W.-L."/>
            <person name="Kazmierczak K.M."/>
            <person name="Andrzejewski T.M."/>
            <person name="Davidsen T.M."/>
            <person name="Wayne K.J."/>
            <person name="Tettelin H."/>
            <person name="Glass J.I."/>
            <person name="Rusch D."/>
            <person name="Podicherti R."/>
            <person name="Tsui H.-C.T."/>
            <person name="Winkler M.E."/>
        </authorList>
    </citation>
    <scope>NUCLEOTIDE SEQUENCE</scope>
</reference>
<dbReference type="SUPFAM" id="SSF46626">
    <property type="entry name" value="Cytochrome c"/>
    <property type="match status" value="1"/>
</dbReference>
<dbReference type="InterPro" id="IPR036909">
    <property type="entry name" value="Cyt_c-like_dom_sf"/>
</dbReference>
<organism evidence="2">
    <name type="scientific">marine metagenome</name>
    <dbReference type="NCBI Taxonomy" id="408172"/>
    <lineage>
        <taxon>unclassified sequences</taxon>
        <taxon>metagenomes</taxon>
        <taxon>ecological metagenomes</taxon>
    </lineage>
</organism>
<dbReference type="GO" id="GO:0009055">
    <property type="term" value="F:electron transfer activity"/>
    <property type="evidence" value="ECO:0007669"/>
    <property type="project" value="InterPro"/>
</dbReference>
<dbReference type="GO" id="GO:0020037">
    <property type="term" value="F:heme binding"/>
    <property type="evidence" value="ECO:0007669"/>
    <property type="project" value="InterPro"/>
</dbReference>
<keyword evidence="1" id="KW-0812">Transmembrane</keyword>
<evidence type="ECO:0008006" key="3">
    <source>
        <dbReference type="Google" id="ProtNLM"/>
    </source>
</evidence>
<keyword evidence="1" id="KW-1133">Transmembrane helix</keyword>
<sequence length="231" mass="25114">MGLLASSVSYFMLGLWWPVAVVVGLFAWLAFGLLDVKMDSTFTLLGGLLLVFCVSLSAMVFRASDQLSGLQYIDTQSEDGIEFRYPVPLLGNARYGEAVYKANGCAACHTQQVTHESVVLDVKAMAGEKNHAAVQEAISRFHKVTGRDESSGAAHSFPVGEWQIVEDGLNAADASKARNFLAAAGASVDVQVRFRGEDLTQHDLLNPRGRDWGKRRSVAQDYLFAEPPMLG</sequence>
<feature type="transmembrane region" description="Helical" evidence="1">
    <location>
        <begin position="15"/>
        <end position="34"/>
    </location>
</feature>
<protein>
    <recommendedName>
        <fullName evidence="3">Cytochrome c domain-containing protein</fullName>
    </recommendedName>
</protein>